<reference evidence="6" key="1">
    <citation type="submission" date="2014-08" db="EMBL/GenBank/DDBJ databases">
        <authorList>
            <person name="Senf B."/>
            <person name="Petzold A."/>
            <person name="Downie B.R."/>
            <person name="Koch P."/>
            <person name="Platzer M."/>
        </authorList>
    </citation>
    <scope>NUCLEOTIDE SEQUENCE [LARGE SCALE GENOMIC DNA]</scope>
    <source>
        <strain evidence="6">GRZ</strain>
    </source>
</reference>
<evidence type="ECO:0000256" key="1">
    <source>
        <dbReference type="ARBA" id="ARBA00004613"/>
    </source>
</evidence>
<feature type="domain" description="WxxW" evidence="5">
    <location>
        <begin position="32"/>
        <end position="114"/>
    </location>
</feature>
<dbReference type="InterPro" id="IPR039675">
    <property type="entry name" value="CILP1/CILP2"/>
</dbReference>
<dbReference type="InterPro" id="IPR025155">
    <property type="entry name" value="WxxW_domain"/>
</dbReference>
<keyword evidence="7" id="KW-1185">Reference proteome</keyword>
<sequence>TKKILGVQPIRNTFNGKMSFFSRTLSVILRCWTRWYDRDDPGGRGDWEDLKNLRMENPGKICLKPSGIDAVTVDGEIPAKETGQYIYATDIGFICRNEDQEFEKCLDYKVRFRCPCIAPPLCWTDWFDRDDPNGQGDYEDLKRLRKEYPGQICPKPFRIQAVTVFGNIPAEDTGHTFQAYNTEVGFICRNEDQQFGRCMDYKVRFRCPCFFPPECNPICQ</sequence>
<comment type="subcellular location">
    <subcellularLocation>
        <location evidence="1">Secreted</location>
    </subcellularLocation>
</comment>
<evidence type="ECO:0000259" key="5">
    <source>
        <dbReference type="Pfam" id="PF13330"/>
    </source>
</evidence>
<reference evidence="6" key="3">
    <citation type="submission" date="2025-09" db="UniProtKB">
        <authorList>
            <consortium name="Ensembl"/>
        </authorList>
    </citation>
    <scope>IDENTIFICATION</scope>
</reference>
<dbReference type="Ensembl" id="ENSNFUT00015027864.1">
    <property type="protein sequence ID" value="ENSNFUP00015026673.1"/>
    <property type="gene ID" value="ENSNFUG00015012925.1"/>
</dbReference>
<keyword evidence="4" id="KW-0325">Glycoprotein</keyword>
<evidence type="ECO:0000256" key="2">
    <source>
        <dbReference type="ARBA" id="ARBA00022525"/>
    </source>
</evidence>
<evidence type="ECO:0000256" key="4">
    <source>
        <dbReference type="ARBA" id="ARBA00023180"/>
    </source>
</evidence>
<feature type="domain" description="WxxW" evidence="5">
    <location>
        <begin position="123"/>
        <end position="207"/>
    </location>
</feature>
<name>A0A8C6LZW9_NOTFU</name>
<dbReference type="PANTHER" id="PTHR15031:SF4">
    <property type="entry name" value="CARTILAGE INTERMEDIATE LAYER PROTEIN 1"/>
    <property type="match status" value="1"/>
</dbReference>
<dbReference type="Pfam" id="PF13330">
    <property type="entry name" value="Mucin2_WxxW"/>
    <property type="match status" value="2"/>
</dbReference>
<dbReference type="Proteomes" id="UP000694548">
    <property type="component" value="Chromosome sgr04"/>
</dbReference>
<evidence type="ECO:0000256" key="3">
    <source>
        <dbReference type="ARBA" id="ARBA00022729"/>
    </source>
</evidence>
<proteinExistence type="predicted"/>
<evidence type="ECO:0000313" key="6">
    <source>
        <dbReference type="Ensembl" id="ENSNFUP00015026673.1"/>
    </source>
</evidence>
<evidence type="ECO:0000313" key="7">
    <source>
        <dbReference type="Proteomes" id="UP000694548"/>
    </source>
</evidence>
<dbReference type="AlphaFoldDB" id="A0A8C6LZW9"/>
<keyword evidence="2" id="KW-0964">Secreted</keyword>
<dbReference type="GO" id="GO:0005576">
    <property type="term" value="C:extracellular region"/>
    <property type="evidence" value="ECO:0007669"/>
    <property type="project" value="UniProtKB-SubCell"/>
</dbReference>
<organism evidence="6 7">
    <name type="scientific">Nothobranchius furzeri</name>
    <name type="common">Turquoise killifish</name>
    <dbReference type="NCBI Taxonomy" id="105023"/>
    <lineage>
        <taxon>Eukaryota</taxon>
        <taxon>Metazoa</taxon>
        <taxon>Chordata</taxon>
        <taxon>Craniata</taxon>
        <taxon>Vertebrata</taxon>
        <taxon>Euteleostomi</taxon>
        <taxon>Actinopterygii</taxon>
        <taxon>Neopterygii</taxon>
        <taxon>Teleostei</taxon>
        <taxon>Neoteleostei</taxon>
        <taxon>Acanthomorphata</taxon>
        <taxon>Ovalentaria</taxon>
        <taxon>Atherinomorphae</taxon>
        <taxon>Cyprinodontiformes</taxon>
        <taxon>Nothobranchiidae</taxon>
        <taxon>Nothobranchius</taxon>
    </lineage>
</organism>
<accession>A0A8C6LZW9</accession>
<keyword evidence="3" id="KW-0732">Signal</keyword>
<reference evidence="6" key="2">
    <citation type="submission" date="2025-08" db="UniProtKB">
        <authorList>
            <consortium name="Ensembl"/>
        </authorList>
    </citation>
    <scope>IDENTIFICATION</scope>
</reference>
<dbReference type="GeneTree" id="ENSGT00390000008152"/>
<protein>
    <recommendedName>
        <fullName evidence="5">WxxW domain-containing protein</fullName>
    </recommendedName>
</protein>
<dbReference type="PANTHER" id="PTHR15031">
    <property type="entry name" value="CARTILAGE INTERMEDIATE LAYER PROTEIN CLIP"/>
    <property type="match status" value="1"/>
</dbReference>